<feature type="region of interest" description="Disordered" evidence="1">
    <location>
        <begin position="62"/>
        <end position="83"/>
    </location>
</feature>
<sequence length="196" mass="21134">MRTMSKVRSAPTCFGPLARWASRVWFPSTRARLWCGVLHALGQGQEPEASGLQAGAGSVLTVPGTGHRAARRKHQRPRNTTRRSTLRPFVAVTLCSHADVYKFHYPSVIVEPLQEFRDPRPLGRGAEIPMTKHRTITGLAVALIAAATTAATIGSHSSSADRAVSNTMSIGELTAAAGMLPTSEFDDQSVVFSTKR</sequence>
<dbReference type="AlphaFoldDB" id="A0A1C3XSL4"/>
<feature type="compositionally biased region" description="Basic residues" evidence="1">
    <location>
        <begin position="68"/>
        <end position="83"/>
    </location>
</feature>
<dbReference type="Proteomes" id="UP000199184">
    <property type="component" value="Unassembled WGS sequence"/>
</dbReference>
<accession>A0A1C3XSL4</accession>
<evidence type="ECO:0000313" key="3">
    <source>
        <dbReference type="Proteomes" id="UP000199184"/>
    </source>
</evidence>
<reference evidence="3" key="1">
    <citation type="submission" date="2016-08" db="EMBL/GenBank/DDBJ databases">
        <authorList>
            <person name="Varghese N."/>
            <person name="Submissions Spin"/>
        </authorList>
    </citation>
    <scope>NUCLEOTIDE SEQUENCE [LARGE SCALE GENOMIC DNA]</scope>
    <source>
        <strain evidence="3">ERR11</strain>
    </source>
</reference>
<proteinExistence type="predicted"/>
<organism evidence="2 3">
    <name type="scientific">Bradyrhizobium shewense</name>
    <dbReference type="NCBI Taxonomy" id="1761772"/>
    <lineage>
        <taxon>Bacteria</taxon>
        <taxon>Pseudomonadati</taxon>
        <taxon>Pseudomonadota</taxon>
        <taxon>Alphaproteobacteria</taxon>
        <taxon>Hyphomicrobiales</taxon>
        <taxon>Nitrobacteraceae</taxon>
        <taxon>Bradyrhizobium</taxon>
    </lineage>
</organism>
<gene>
    <name evidence="2" type="ORF">GA0061098_103762</name>
</gene>
<evidence type="ECO:0000313" key="2">
    <source>
        <dbReference type="EMBL" id="SCB55267.1"/>
    </source>
</evidence>
<protein>
    <submittedName>
        <fullName evidence="2">Uncharacterized protein</fullName>
    </submittedName>
</protein>
<evidence type="ECO:0000256" key="1">
    <source>
        <dbReference type="SAM" id="MobiDB-lite"/>
    </source>
</evidence>
<dbReference type="EMBL" id="FMAI01000037">
    <property type="protein sequence ID" value="SCB55267.1"/>
    <property type="molecule type" value="Genomic_DNA"/>
</dbReference>
<name>A0A1C3XSL4_9BRAD</name>
<keyword evidence="3" id="KW-1185">Reference proteome</keyword>